<dbReference type="OrthoDB" id="2363896at2759"/>
<dbReference type="AlphaFoldDB" id="A0A9W4SQB4"/>
<evidence type="ECO:0000313" key="1">
    <source>
        <dbReference type="EMBL" id="CAI2177680.1"/>
    </source>
</evidence>
<evidence type="ECO:0000313" key="2">
    <source>
        <dbReference type="Proteomes" id="UP001153678"/>
    </source>
</evidence>
<reference evidence="1" key="1">
    <citation type="submission" date="2022-08" db="EMBL/GenBank/DDBJ databases">
        <authorList>
            <person name="Kallberg Y."/>
            <person name="Tangrot J."/>
            <person name="Rosling A."/>
        </authorList>
    </citation>
    <scope>NUCLEOTIDE SEQUENCE</scope>
    <source>
        <strain evidence="1">Wild A</strain>
    </source>
</reference>
<dbReference type="Pfam" id="PF13384">
    <property type="entry name" value="HTH_23"/>
    <property type="match status" value="1"/>
</dbReference>
<protein>
    <submittedName>
        <fullName evidence="1">8641_t:CDS:1</fullName>
    </submittedName>
</protein>
<gene>
    <name evidence="1" type="ORF">FWILDA_LOCUS8205</name>
</gene>
<dbReference type="EMBL" id="CAMKVN010001714">
    <property type="protein sequence ID" value="CAI2177680.1"/>
    <property type="molecule type" value="Genomic_DNA"/>
</dbReference>
<keyword evidence="2" id="KW-1185">Reference proteome</keyword>
<comment type="caution">
    <text evidence="1">The sequence shown here is derived from an EMBL/GenBank/DDBJ whole genome shotgun (WGS) entry which is preliminary data.</text>
</comment>
<accession>A0A9W4SQB4</accession>
<name>A0A9W4SQB4_9GLOM</name>
<organism evidence="1 2">
    <name type="scientific">Funneliformis geosporum</name>
    <dbReference type="NCBI Taxonomy" id="1117311"/>
    <lineage>
        <taxon>Eukaryota</taxon>
        <taxon>Fungi</taxon>
        <taxon>Fungi incertae sedis</taxon>
        <taxon>Mucoromycota</taxon>
        <taxon>Glomeromycotina</taxon>
        <taxon>Glomeromycetes</taxon>
        <taxon>Glomerales</taxon>
        <taxon>Glomeraceae</taxon>
        <taxon>Funneliformis</taxon>
    </lineage>
</organism>
<sequence length="99" mass="11030">MKALTPKTRGTIIYGKICGQSGRTIAKNLGCSKTAVYNTLKCFQLKAYVQENGENCQLCAKKLSTVWTSRLKNPISAFTIRCTLKKLDLVLIFLITNLQ</sequence>
<proteinExistence type="predicted"/>
<dbReference type="Proteomes" id="UP001153678">
    <property type="component" value="Unassembled WGS sequence"/>
</dbReference>